<protein>
    <submittedName>
        <fullName evidence="2">Uncharacterized protein</fullName>
    </submittedName>
</protein>
<proteinExistence type="predicted"/>
<organism evidence="2 3">
    <name type="scientific">Capnocytophaga ochracea F0287</name>
    <dbReference type="NCBI Taxonomy" id="873517"/>
    <lineage>
        <taxon>Bacteria</taxon>
        <taxon>Pseudomonadati</taxon>
        <taxon>Bacteroidota</taxon>
        <taxon>Flavobacteriia</taxon>
        <taxon>Flavobacteriales</taxon>
        <taxon>Flavobacteriaceae</taxon>
        <taxon>Capnocytophaga</taxon>
    </lineage>
</organism>
<name>E4MTF8_CAPOC</name>
<feature type="transmembrane region" description="Helical" evidence="1">
    <location>
        <begin position="12"/>
        <end position="31"/>
    </location>
</feature>
<dbReference type="AlphaFoldDB" id="E4MTF8"/>
<keyword evidence="1" id="KW-0472">Membrane</keyword>
<accession>E4MTF8</accession>
<reference evidence="2 3" key="1">
    <citation type="submission" date="2010-10" db="EMBL/GenBank/DDBJ databases">
        <authorList>
            <person name="Muzny D."/>
            <person name="Qin X."/>
            <person name="Deng J."/>
            <person name="Jiang H."/>
            <person name="Liu Y."/>
            <person name="Qu J."/>
            <person name="Song X.-Z."/>
            <person name="Zhang L."/>
            <person name="Thornton R."/>
            <person name="Coyle M."/>
            <person name="Francisco L."/>
            <person name="Jackson L."/>
            <person name="Javaid M."/>
            <person name="Korchina V."/>
            <person name="Kovar C."/>
            <person name="Mata R."/>
            <person name="Mathew T."/>
            <person name="Ngo R."/>
            <person name="Nguyen L."/>
            <person name="Nguyen N."/>
            <person name="Okwuonu G."/>
            <person name="Ongeri F."/>
            <person name="Pham C."/>
            <person name="Simmons D."/>
            <person name="Wilczek-Boney K."/>
            <person name="Hale W."/>
            <person name="Jakkamsetti A."/>
            <person name="Pham P."/>
            <person name="Ruth R."/>
            <person name="San Lucas F."/>
            <person name="Warren J."/>
            <person name="Zhang J."/>
            <person name="Zhao Z."/>
            <person name="Zhou C."/>
            <person name="Zhu D."/>
            <person name="Lee S."/>
            <person name="Bess C."/>
            <person name="Blankenburg K."/>
            <person name="Forbes L."/>
            <person name="Fu Q."/>
            <person name="Gubbala S."/>
            <person name="Hirani K."/>
            <person name="Jayaseelan J.C."/>
            <person name="Lara F."/>
            <person name="Munidasa M."/>
            <person name="Palculict T."/>
            <person name="Patil S."/>
            <person name="Pu L.-L."/>
            <person name="Saada N."/>
            <person name="Tang L."/>
            <person name="Weissenberger G."/>
            <person name="Zhu Y."/>
            <person name="Hemphill L."/>
            <person name="Shang Y."/>
            <person name="Youmans B."/>
            <person name="Ayvaz T."/>
            <person name="Ross M."/>
            <person name="Santibanez J."/>
            <person name="Aqrawi P."/>
            <person name="Gross S."/>
            <person name="Joshi V."/>
            <person name="Fowler G."/>
            <person name="Nazareth L."/>
            <person name="Reid J."/>
            <person name="Worley K."/>
            <person name="Petrosino J."/>
            <person name="Highlander S."/>
            <person name="Gibbs R."/>
        </authorList>
    </citation>
    <scope>NUCLEOTIDE SEQUENCE [LARGE SCALE GENOMIC DNA]</scope>
    <source>
        <strain evidence="2 3">F0287</strain>
    </source>
</reference>
<dbReference type="HOGENOM" id="CLU_3267441_0_0_10"/>
<sequence length="41" mass="4990">MFFREGEITKNILNITNVLLKFSLFYMQFIVLKRFITLFLS</sequence>
<gene>
    <name evidence="2" type="ORF">HMPREF1977_1668</name>
</gene>
<evidence type="ECO:0000313" key="2">
    <source>
        <dbReference type="EMBL" id="EFS97042.1"/>
    </source>
</evidence>
<dbReference type="EMBL" id="AEOH01000042">
    <property type="protein sequence ID" value="EFS97042.1"/>
    <property type="molecule type" value="Genomic_DNA"/>
</dbReference>
<keyword evidence="1" id="KW-0812">Transmembrane</keyword>
<dbReference type="Proteomes" id="UP000005391">
    <property type="component" value="Unassembled WGS sequence"/>
</dbReference>
<comment type="caution">
    <text evidence="2">The sequence shown here is derived from an EMBL/GenBank/DDBJ whole genome shotgun (WGS) entry which is preliminary data.</text>
</comment>
<evidence type="ECO:0000313" key="3">
    <source>
        <dbReference type="Proteomes" id="UP000005391"/>
    </source>
</evidence>
<evidence type="ECO:0000256" key="1">
    <source>
        <dbReference type="SAM" id="Phobius"/>
    </source>
</evidence>
<keyword evidence="1" id="KW-1133">Transmembrane helix</keyword>